<evidence type="ECO:0000259" key="3">
    <source>
        <dbReference type="Pfam" id="PF00144"/>
    </source>
</evidence>
<evidence type="ECO:0000313" key="4">
    <source>
        <dbReference type="EMBL" id="REF29364.1"/>
    </source>
</evidence>
<name>A0A3D9UTQ4_9MICO</name>
<dbReference type="Pfam" id="PF00144">
    <property type="entry name" value="Beta-lactamase"/>
    <property type="match status" value="1"/>
</dbReference>
<dbReference type="AlphaFoldDB" id="A0A3D9UTQ4"/>
<accession>A0A3D9UTQ4</accession>
<comment type="caution">
    <text evidence="4">The sequence shown here is derived from an EMBL/GenBank/DDBJ whole genome shotgun (WGS) entry which is preliminary data.</text>
</comment>
<organism evidence="4 5">
    <name type="scientific">Calidifontibacter indicus</name>
    <dbReference type="NCBI Taxonomy" id="419650"/>
    <lineage>
        <taxon>Bacteria</taxon>
        <taxon>Bacillati</taxon>
        <taxon>Actinomycetota</taxon>
        <taxon>Actinomycetes</taxon>
        <taxon>Micrococcales</taxon>
        <taxon>Dermacoccaceae</taxon>
        <taxon>Calidifontibacter</taxon>
    </lineage>
</organism>
<dbReference type="GO" id="GO:0016020">
    <property type="term" value="C:membrane"/>
    <property type="evidence" value="ECO:0007669"/>
    <property type="project" value="UniProtKB-SubCell"/>
</dbReference>
<keyword evidence="5" id="KW-1185">Reference proteome</keyword>
<dbReference type="OrthoDB" id="3863176at2"/>
<dbReference type="InterPro" id="IPR050491">
    <property type="entry name" value="AmpC-like"/>
</dbReference>
<dbReference type="InterPro" id="IPR001466">
    <property type="entry name" value="Beta-lactam-related"/>
</dbReference>
<dbReference type="Gene3D" id="3.40.710.10">
    <property type="entry name" value="DD-peptidase/beta-lactamase superfamily"/>
    <property type="match status" value="1"/>
</dbReference>
<protein>
    <submittedName>
        <fullName evidence="4">CubicO group peptidase (Beta-lactamase class C family)</fullName>
    </submittedName>
</protein>
<evidence type="ECO:0000313" key="5">
    <source>
        <dbReference type="Proteomes" id="UP000256253"/>
    </source>
</evidence>
<dbReference type="RefSeq" id="WP_115921491.1">
    <property type="nucleotide sequence ID" value="NZ_QTUA01000001.1"/>
</dbReference>
<comment type="subcellular location">
    <subcellularLocation>
        <location evidence="1">Membrane</location>
    </subcellularLocation>
</comment>
<evidence type="ECO:0000256" key="1">
    <source>
        <dbReference type="ARBA" id="ARBA00004370"/>
    </source>
</evidence>
<dbReference type="PANTHER" id="PTHR46825">
    <property type="entry name" value="D-ALANYL-D-ALANINE-CARBOXYPEPTIDASE/ENDOPEPTIDASE AMPH"/>
    <property type="match status" value="1"/>
</dbReference>
<gene>
    <name evidence="4" type="ORF">DFJ65_0303</name>
</gene>
<dbReference type="EMBL" id="QTUA01000001">
    <property type="protein sequence ID" value="REF29364.1"/>
    <property type="molecule type" value="Genomic_DNA"/>
</dbReference>
<dbReference type="PANTHER" id="PTHR46825:SF11">
    <property type="entry name" value="PENICILLIN-BINDING PROTEIN 4"/>
    <property type="match status" value="1"/>
</dbReference>
<feature type="domain" description="Beta-lactamase-related" evidence="3">
    <location>
        <begin position="11"/>
        <end position="350"/>
    </location>
</feature>
<evidence type="ECO:0000256" key="2">
    <source>
        <dbReference type="ARBA" id="ARBA00023136"/>
    </source>
</evidence>
<proteinExistence type="predicted"/>
<reference evidence="4 5" key="1">
    <citation type="submission" date="2018-08" db="EMBL/GenBank/DDBJ databases">
        <title>Sequencing the genomes of 1000 actinobacteria strains.</title>
        <authorList>
            <person name="Klenk H.-P."/>
        </authorList>
    </citation>
    <scope>NUCLEOTIDE SEQUENCE [LARGE SCALE GENOMIC DNA]</scope>
    <source>
        <strain evidence="4 5">DSM 22967</strain>
    </source>
</reference>
<dbReference type="InterPro" id="IPR012338">
    <property type="entry name" value="Beta-lactam/transpept-like"/>
</dbReference>
<sequence length="367" mass="39279">MEIWARPQETVDGAAATDGFHGQVVIRAGGTDRVVGSYGLANRTHGVPVTQETRFGVASFCKMFTAVTIASLVAEGRLTFETPVREVLPADVDLPWLRDDVRLTHLLSHTSGIPDYLREDEHEGEADLFTPVMGGRPIYDLRTTRDFLPLLEALADLAPFPAPPREFAYSSTGFILAGLVVEELTGLAFTAAVEERVLRPLGLHGSGYPALDGLEPHLAEGYLPASGVVGEHSTGLRRNVFCIPPVGGPDGGAYMTAADMAVFLEAYDRDQIAPGLRAELLAPHAEVEDDVAYGYGAWVIHDRLGSGRAVLRFGHGGFDPGFECWGFRWPNADITATITSSVNGVLDPMRDVVKAIAAEALASLAGS</sequence>
<dbReference type="Proteomes" id="UP000256253">
    <property type="component" value="Unassembled WGS sequence"/>
</dbReference>
<dbReference type="SUPFAM" id="SSF56601">
    <property type="entry name" value="beta-lactamase/transpeptidase-like"/>
    <property type="match status" value="1"/>
</dbReference>
<keyword evidence="2" id="KW-0472">Membrane</keyword>